<organism evidence="1 2">
    <name type="scientific">Saguinus oedipus</name>
    <name type="common">Cotton-top tamarin</name>
    <name type="synonym">Oedipomidas oedipus</name>
    <dbReference type="NCBI Taxonomy" id="9490"/>
    <lineage>
        <taxon>Eukaryota</taxon>
        <taxon>Metazoa</taxon>
        <taxon>Chordata</taxon>
        <taxon>Craniata</taxon>
        <taxon>Vertebrata</taxon>
        <taxon>Euteleostomi</taxon>
        <taxon>Mammalia</taxon>
        <taxon>Eutheria</taxon>
        <taxon>Euarchontoglires</taxon>
        <taxon>Primates</taxon>
        <taxon>Haplorrhini</taxon>
        <taxon>Platyrrhini</taxon>
        <taxon>Cebidae</taxon>
        <taxon>Callitrichinae</taxon>
        <taxon>Saguinus</taxon>
    </lineage>
</organism>
<name>A0ABQ9UC54_SAGOE</name>
<accession>A0ABQ9UC54</accession>
<proteinExistence type="predicted"/>
<reference evidence="1 2" key="1">
    <citation type="submission" date="2023-05" db="EMBL/GenBank/DDBJ databases">
        <title>B98-5 Cell Line De Novo Hybrid Assembly: An Optical Mapping Approach.</title>
        <authorList>
            <person name="Kananen K."/>
            <person name="Auerbach J.A."/>
            <person name="Kautto E."/>
            <person name="Blachly J.S."/>
        </authorList>
    </citation>
    <scope>NUCLEOTIDE SEQUENCE [LARGE SCALE GENOMIC DNA]</scope>
    <source>
        <strain evidence="1">B95-8</strain>
        <tissue evidence="1">Cell line</tissue>
    </source>
</reference>
<gene>
    <name evidence="1" type="ORF">P7K49_028127</name>
</gene>
<dbReference type="Proteomes" id="UP001266305">
    <property type="component" value="Unassembled WGS sequence"/>
</dbReference>
<dbReference type="EMBL" id="JASSZA010000014">
    <property type="protein sequence ID" value="KAK2094389.1"/>
    <property type="molecule type" value="Genomic_DNA"/>
</dbReference>
<evidence type="ECO:0000313" key="2">
    <source>
        <dbReference type="Proteomes" id="UP001266305"/>
    </source>
</evidence>
<feature type="non-terminal residue" evidence="1">
    <location>
        <position position="59"/>
    </location>
</feature>
<sequence>EPWFNSGDRTSDLGRYLRVDTGAQVIGCKALEPDVNCGSGQWVLHLLSSSGHGSSDGTL</sequence>
<comment type="caution">
    <text evidence="1">The sequence shown here is derived from an EMBL/GenBank/DDBJ whole genome shotgun (WGS) entry which is preliminary data.</text>
</comment>
<protein>
    <submittedName>
        <fullName evidence="1">Uncharacterized protein</fullName>
    </submittedName>
</protein>
<evidence type="ECO:0000313" key="1">
    <source>
        <dbReference type="EMBL" id="KAK2094389.1"/>
    </source>
</evidence>
<feature type="non-terminal residue" evidence="1">
    <location>
        <position position="1"/>
    </location>
</feature>
<keyword evidence="2" id="KW-1185">Reference proteome</keyword>